<dbReference type="InterPro" id="IPR006153">
    <property type="entry name" value="Cation/H_exchanger_TM"/>
</dbReference>
<comment type="caution">
    <text evidence="10">The sequence shown here is derived from an EMBL/GenBank/DDBJ whole genome shotgun (WGS) entry which is preliminary data.</text>
</comment>
<feature type="transmembrane region" description="Helical" evidence="8">
    <location>
        <begin position="328"/>
        <end position="347"/>
    </location>
</feature>
<dbReference type="InterPro" id="IPR038770">
    <property type="entry name" value="Na+/solute_symporter_sf"/>
</dbReference>
<name>A0ABU0QX68_9ACTN</name>
<sequence>MASSYQYHKEVGVEHTCEDSTHGPTDGHDNWTQGDVVGAEAVVTHFLFASALILAIGHGAGWVAQRLKQPYIVGQLTAGIALGPSLLGSTAPGAYKLLFPQEIGIALNGLAQFALVVFLFAVGYELDLKILGDRARTAVTVALAAFLVPMVVGSGCALLFREQLRALDMPVLTVGMVLFAGVALSITAVPVLTAIVRENGLADTVPGILAVSAAGLLDVIGWTVLAGTMLDGDSGEHALGWPWRVLIAAGFAVLMLVAARPALRRLLWRTRMEPSLRLALLIGFACASASVTQFLGLHAICGALLAGIVCPRQDDGTLDPDLLRPLHIVSSLLVPYFFVVSGQSVTLNTMNATGWITLLVVTVLAVTTKVGSGVAAARMGGLDRDDARTVGVLLSARGLTELIALNAGLQAGLVSKPLYTVLVFMALATTLLTQPLLILVRRLSDHEPMRAPGRPESATVLPLQDHIADAPVSPRPSDGTPTTPVADAG</sequence>
<evidence type="ECO:0000256" key="4">
    <source>
        <dbReference type="ARBA" id="ARBA00022989"/>
    </source>
</evidence>
<dbReference type="EMBL" id="JAUSYP010000001">
    <property type="protein sequence ID" value="MDQ0751999.1"/>
    <property type="molecule type" value="Genomic_DNA"/>
</dbReference>
<evidence type="ECO:0000256" key="2">
    <source>
        <dbReference type="ARBA" id="ARBA00022448"/>
    </source>
</evidence>
<evidence type="ECO:0000256" key="6">
    <source>
        <dbReference type="ARBA" id="ARBA00023136"/>
    </source>
</evidence>
<feature type="transmembrane region" description="Helical" evidence="8">
    <location>
        <begin position="71"/>
        <end position="91"/>
    </location>
</feature>
<evidence type="ECO:0000256" key="7">
    <source>
        <dbReference type="SAM" id="MobiDB-lite"/>
    </source>
</evidence>
<dbReference type="Proteomes" id="UP001232755">
    <property type="component" value="Unassembled WGS sequence"/>
</dbReference>
<feature type="domain" description="Cation/H+ exchanger transmembrane" evidence="9">
    <location>
        <begin position="60"/>
        <end position="436"/>
    </location>
</feature>
<feature type="transmembrane region" description="Helical" evidence="8">
    <location>
        <begin position="280"/>
        <end position="308"/>
    </location>
</feature>
<feature type="region of interest" description="Disordered" evidence="7">
    <location>
        <begin position="449"/>
        <end position="489"/>
    </location>
</feature>
<dbReference type="PANTHER" id="PTHR32468">
    <property type="entry name" value="CATION/H + ANTIPORTER"/>
    <property type="match status" value="1"/>
</dbReference>
<feature type="transmembrane region" description="Helical" evidence="8">
    <location>
        <begin position="138"/>
        <end position="160"/>
    </location>
</feature>
<feature type="transmembrane region" description="Helical" evidence="8">
    <location>
        <begin position="241"/>
        <end position="259"/>
    </location>
</feature>
<evidence type="ECO:0000256" key="1">
    <source>
        <dbReference type="ARBA" id="ARBA00004141"/>
    </source>
</evidence>
<evidence type="ECO:0000259" key="9">
    <source>
        <dbReference type="Pfam" id="PF00999"/>
    </source>
</evidence>
<feature type="transmembrane region" description="Helical" evidence="8">
    <location>
        <begin position="42"/>
        <end position="64"/>
    </location>
</feature>
<keyword evidence="11" id="KW-1185">Reference proteome</keyword>
<protein>
    <submittedName>
        <fullName evidence="10">Kef-type K+ transport system membrane component KefB</fullName>
    </submittedName>
</protein>
<dbReference type="InterPro" id="IPR050794">
    <property type="entry name" value="CPA2_transporter"/>
</dbReference>
<dbReference type="PANTHER" id="PTHR32468:SF0">
    <property type="entry name" value="K(+)_H(+) ANTIPORTER 1"/>
    <property type="match status" value="1"/>
</dbReference>
<keyword evidence="3 8" id="KW-0812">Transmembrane</keyword>
<dbReference type="Gene3D" id="1.20.1530.20">
    <property type="match status" value="1"/>
</dbReference>
<evidence type="ECO:0000313" key="11">
    <source>
        <dbReference type="Proteomes" id="UP001232755"/>
    </source>
</evidence>
<dbReference type="Pfam" id="PF00999">
    <property type="entry name" value="Na_H_Exchanger"/>
    <property type="match status" value="1"/>
</dbReference>
<keyword evidence="2" id="KW-0813">Transport</keyword>
<feature type="transmembrane region" description="Helical" evidence="8">
    <location>
        <begin position="418"/>
        <end position="440"/>
    </location>
</feature>
<evidence type="ECO:0000256" key="5">
    <source>
        <dbReference type="ARBA" id="ARBA00023065"/>
    </source>
</evidence>
<keyword evidence="4 8" id="KW-1133">Transmembrane helix</keyword>
<keyword evidence="6 8" id="KW-0472">Membrane</keyword>
<reference evidence="10 11" key="1">
    <citation type="submission" date="2023-07" db="EMBL/GenBank/DDBJ databases">
        <title>Comparative genomics of wheat-associated soil bacteria to identify genetic determinants of phenazine resistance.</title>
        <authorList>
            <person name="Mouncey N."/>
        </authorList>
    </citation>
    <scope>NUCLEOTIDE SEQUENCE [LARGE SCALE GENOMIC DNA]</scope>
    <source>
        <strain evidence="10 11">B3I12</strain>
    </source>
</reference>
<feature type="transmembrane region" description="Helical" evidence="8">
    <location>
        <begin position="103"/>
        <end position="126"/>
    </location>
</feature>
<comment type="subcellular location">
    <subcellularLocation>
        <location evidence="1">Membrane</location>
        <topology evidence="1">Multi-pass membrane protein</topology>
    </subcellularLocation>
</comment>
<evidence type="ECO:0000256" key="8">
    <source>
        <dbReference type="SAM" id="Phobius"/>
    </source>
</evidence>
<gene>
    <name evidence="10" type="ORF">QF034_006230</name>
</gene>
<keyword evidence="5" id="KW-0406">Ion transport</keyword>
<feature type="transmembrane region" description="Helical" evidence="8">
    <location>
        <begin position="208"/>
        <end position="229"/>
    </location>
</feature>
<feature type="transmembrane region" description="Helical" evidence="8">
    <location>
        <begin position="354"/>
        <end position="377"/>
    </location>
</feature>
<evidence type="ECO:0000313" key="10">
    <source>
        <dbReference type="EMBL" id="MDQ0751999.1"/>
    </source>
</evidence>
<accession>A0ABU0QX68</accession>
<evidence type="ECO:0000256" key="3">
    <source>
        <dbReference type="ARBA" id="ARBA00022692"/>
    </source>
</evidence>
<feature type="transmembrane region" description="Helical" evidence="8">
    <location>
        <begin position="172"/>
        <end position="196"/>
    </location>
</feature>
<proteinExistence type="predicted"/>
<organism evidence="10 11">
    <name type="scientific">Streptomyces africanus</name>
    <dbReference type="NCBI Taxonomy" id="231024"/>
    <lineage>
        <taxon>Bacteria</taxon>
        <taxon>Bacillati</taxon>
        <taxon>Actinomycetota</taxon>
        <taxon>Actinomycetes</taxon>
        <taxon>Kitasatosporales</taxon>
        <taxon>Streptomycetaceae</taxon>
        <taxon>Streptomyces</taxon>
    </lineage>
</organism>